<proteinExistence type="predicted"/>
<protein>
    <submittedName>
        <fullName evidence="1">Uncharacterized protein</fullName>
    </submittedName>
</protein>
<dbReference type="AlphaFoldDB" id="A0A804UDB7"/>
<reference evidence="1" key="3">
    <citation type="submission" date="2021-05" db="UniProtKB">
        <authorList>
            <consortium name="EnsemblPlants"/>
        </authorList>
    </citation>
    <scope>IDENTIFICATION</scope>
    <source>
        <strain evidence="1">cv. B73</strain>
    </source>
</reference>
<dbReference type="InParanoid" id="A0A804UDB7"/>
<accession>A0A804UDB7</accession>
<reference evidence="2" key="1">
    <citation type="submission" date="2015-12" db="EMBL/GenBank/DDBJ databases">
        <title>Update maize B73 reference genome by single molecule sequencing technologies.</title>
        <authorList>
            <consortium name="Maize Genome Sequencing Project"/>
            <person name="Ware D."/>
        </authorList>
    </citation>
    <scope>NUCLEOTIDE SEQUENCE [LARGE SCALE GENOMIC DNA]</scope>
    <source>
        <strain evidence="2">cv. B73</strain>
    </source>
</reference>
<keyword evidence="2" id="KW-1185">Reference proteome</keyword>
<name>A0A804UDB7_MAIZE</name>
<organism evidence="1 2">
    <name type="scientific">Zea mays</name>
    <name type="common">Maize</name>
    <dbReference type="NCBI Taxonomy" id="4577"/>
    <lineage>
        <taxon>Eukaryota</taxon>
        <taxon>Viridiplantae</taxon>
        <taxon>Streptophyta</taxon>
        <taxon>Embryophyta</taxon>
        <taxon>Tracheophyta</taxon>
        <taxon>Spermatophyta</taxon>
        <taxon>Magnoliopsida</taxon>
        <taxon>Liliopsida</taxon>
        <taxon>Poales</taxon>
        <taxon>Poaceae</taxon>
        <taxon>PACMAD clade</taxon>
        <taxon>Panicoideae</taxon>
        <taxon>Andropogonodae</taxon>
        <taxon>Andropogoneae</taxon>
        <taxon>Tripsacinae</taxon>
        <taxon>Zea</taxon>
    </lineage>
</organism>
<dbReference type="EnsemblPlants" id="Zm00001eb309440_T001">
    <property type="protein sequence ID" value="Zm00001eb309440_P001"/>
    <property type="gene ID" value="Zm00001eb309440"/>
</dbReference>
<sequence>MVLMATSSLDELTDELASCGQIWLWRARACCGAELRRRRGFYRAREEASMGQISEPECSLSFLSATKSSFSLTDTIIEDSGQLIPVNCRLSGSAWM</sequence>
<evidence type="ECO:0000313" key="2">
    <source>
        <dbReference type="Proteomes" id="UP000007305"/>
    </source>
</evidence>
<dbReference type="Proteomes" id="UP000007305">
    <property type="component" value="Chromosome 7"/>
</dbReference>
<reference evidence="1" key="2">
    <citation type="submission" date="2019-07" db="EMBL/GenBank/DDBJ databases">
        <authorList>
            <person name="Seetharam A."/>
            <person name="Woodhouse M."/>
            <person name="Cannon E."/>
        </authorList>
    </citation>
    <scope>NUCLEOTIDE SEQUENCE [LARGE SCALE GENOMIC DNA]</scope>
    <source>
        <strain evidence="1">cv. B73</strain>
    </source>
</reference>
<evidence type="ECO:0000313" key="1">
    <source>
        <dbReference type="EnsemblPlants" id="Zm00001eb309440_P001"/>
    </source>
</evidence>
<dbReference type="Gramene" id="Zm00001eb309440_T001">
    <property type="protein sequence ID" value="Zm00001eb309440_P001"/>
    <property type="gene ID" value="Zm00001eb309440"/>
</dbReference>